<protein>
    <submittedName>
        <fullName evidence="2">Uncharacterized protein</fullName>
    </submittedName>
</protein>
<keyword evidence="1" id="KW-0472">Membrane</keyword>
<dbReference type="AlphaFoldDB" id="A0A0J9E2E2"/>
<name>A0A0J9E2E2_9RHOB</name>
<organism evidence="2 3">
    <name type="scientific">Candidatus Rhodobacter oscarellae</name>
    <dbReference type="NCBI Taxonomy" id="1675527"/>
    <lineage>
        <taxon>Bacteria</taxon>
        <taxon>Pseudomonadati</taxon>
        <taxon>Pseudomonadota</taxon>
        <taxon>Alphaproteobacteria</taxon>
        <taxon>Rhodobacterales</taxon>
        <taxon>Rhodobacter group</taxon>
        <taxon>Rhodobacter</taxon>
    </lineage>
</organism>
<accession>A0A0J9E2E2</accession>
<evidence type="ECO:0000256" key="1">
    <source>
        <dbReference type="SAM" id="Phobius"/>
    </source>
</evidence>
<dbReference type="Proteomes" id="UP000037178">
    <property type="component" value="Unassembled WGS sequence"/>
</dbReference>
<keyword evidence="1" id="KW-0812">Transmembrane</keyword>
<keyword evidence="3" id="KW-1185">Reference proteome</keyword>
<comment type="caution">
    <text evidence="2">The sequence shown here is derived from an EMBL/GenBank/DDBJ whole genome shotgun (WGS) entry which is preliminary data.</text>
</comment>
<evidence type="ECO:0000313" key="3">
    <source>
        <dbReference type="Proteomes" id="UP000037178"/>
    </source>
</evidence>
<dbReference type="PATRIC" id="fig|1675527.3.peg.1910"/>
<dbReference type="RefSeq" id="WP_049642675.1">
    <property type="nucleotide sequence ID" value="NZ_LFTY01000002.1"/>
</dbReference>
<evidence type="ECO:0000313" key="2">
    <source>
        <dbReference type="EMBL" id="KMW56857.1"/>
    </source>
</evidence>
<dbReference type="EMBL" id="LFTY01000002">
    <property type="protein sequence ID" value="KMW56857.1"/>
    <property type="molecule type" value="Genomic_DNA"/>
</dbReference>
<dbReference type="STRING" id="1675527.AIOL_001814"/>
<reference evidence="2 3" key="1">
    <citation type="submission" date="2015-06" db="EMBL/GenBank/DDBJ databases">
        <title>Draft genome sequence of an Alphaproteobacteria species associated to the Mediterranean sponge Oscarella lobularis.</title>
        <authorList>
            <person name="Jourda C."/>
            <person name="Santini S."/>
            <person name="Claverie J.-M."/>
        </authorList>
    </citation>
    <scope>NUCLEOTIDE SEQUENCE [LARGE SCALE GENOMIC DNA]</scope>
    <source>
        <strain evidence="2">IGS</strain>
    </source>
</reference>
<feature type="transmembrane region" description="Helical" evidence="1">
    <location>
        <begin position="52"/>
        <end position="72"/>
    </location>
</feature>
<feature type="transmembrane region" description="Helical" evidence="1">
    <location>
        <begin position="14"/>
        <end position="32"/>
    </location>
</feature>
<gene>
    <name evidence="2" type="ORF">AIOL_001814</name>
</gene>
<keyword evidence="1" id="KW-1133">Transmembrane helix</keyword>
<sequence length="187" mass="20546">MEQYLVEIRVLERLFMTVVIFGVGLIFIVVFARRGHEMTLLITEGKGILGNIVATISLPVLLLAILVAYAWVSLSNPVTIQDTATKIAAISPPEDTPVTTSGNSYIGLGGTETVALIENYYQDLFRAFQEAGENRERLSVSDSKFLVGLAARLSMLRARGEFEPDLFVSGFSFAEIQRRIEAASDAR</sequence>
<proteinExistence type="predicted"/>